<keyword evidence="1" id="KW-0812">Transmembrane</keyword>
<dbReference type="AlphaFoldDB" id="A0A1B3WC79"/>
<evidence type="ECO:0000256" key="1">
    <source>
        <dbReference type="SAM" id="Phobius"/>
    </source>
</evidence>
<reference evidence="2" key="1">
    <citation type="submission" date="2016-08" db="EMBL/GenBank/DDBJ databases">
        <authorList>
            <person name="Seilhamer J.J."/>
        </authorList>
    </citation>
    <scope>NUCLEOTIDE SEQUENCE [LARGE SCALE GENOMIC DNA]</scope>
    <source>
        <strain evidence="2">F0677</strain>
    </source>
</reference>
<feature type="transmembrane region" description="Helical" evidence="1">
    <location>
        <begin position="14"/>
        <end position="33"/>
    </location>
</feature>
<evidence type="ECO:0000313" key="5">
    <source>
        <dbReference type="Proteomes" id="UP000266262"/>
    </source>
</evidence>
<sequence length="126" mass="14495">MKYDQTFARFARRMIKYTTVAIIGFAFISEFIWDWHVAVGIVLGGLFQILFLSFLLVKESQWERQGKAPVFISQRLSLFAMSRLVLQILTCVGIIFTPVNIFGYLVGLLTLTLMTLVDRVIKLIKE</sequence>
<dbReference type="Proteomes" id="UP000094757">
    <property type="component" value="Chromosome"/>
</dbReference>
<evidence type="ECO:0000313" key="2">
    <source>
        <dbReference type="EMBL" id="AOH38579.1"/>
    </source>
</evidence>
<keyword evidence="1" id="KW-1133">Transmembrane helix</keyword>
<feature type="transmembrane region" description="Helical" evidence="1">
    <location>
        <begin position="78"/>
        <end position="96"/>
    </location>
</feature>
<reference evidence="3 5" key="3">
    <citation type="submission" date="2018-08" db="EMBL/GenBank/DDBJ databases">
        <title>Draft genome sequence of Dialister pneumosintes KCOM 1685.</title>
        <authorList>
            <person name="Kook J.-K."/>
            <person name="Park S.-N."/>
            <person name="Lim Y.K."/>
        </authorList>
    </citation>
    <scope>NUCLEOTIDE SEQUENCE [LARGE SCALE GENOMIC DNA]</scope>
    <source>
        <strain evidence="3 5">KCOM 1685</strain>
    </source>
</reference>
<name>A0A1B3WC79_9FIRM</name>
<dbReference type="EMBL" id="CP017037">
    <property type="protein sequence ID" value="AOH38579.1"/>
    <property type="molecule type" value="Genomic_DNA"/>
</dbReference>
<reference evidence="4" key="2">
    <citation type="submission" date="2016-08" db="EMBL/GenBank/DDBJ databases">
        <authorList>
            <person name="Holder M.E."/>
            <person name="Ajami N.J."/>
            <person name="Petrosino J.F."/>
        </authorList>
    </citation>
    <scope>NUCLEOTIDE SEQUENCE [LARGE SCALE GENOMIC DNA]</scope>
    <source>
        <strain evidence="4">F0677</strain>
    </source>
</reference>
<protein>
    <recommendedName>
        <fullName evidence="6">ATP synthase subunit I</fullName>
    </recommendedName>
</protein>
<accession>A0A1B3WC79</accession>
<evidence type="ECO:0000313" key="4">
    <source>
        <dbReference type="Proteomes" id="UP000094757"/>
    </source>
</evidence>
<gene>
    <name evidence="2" type="ORF">BCB69_00360</name>
    <name evidence="3" type="ORF">DX915_02830</name>
</gene>
<evidence type="ECO:0008006" key="6">
    <source>
        <dbReference type="Google" id="ProtNLM"/>
    </source>
</evidence>
<dbReference type="EMBL" id="QWKU01000001">
    <property type="protein sequence ID" value="RID94469.1"/>
    <property type="molecule type" value="Genomic_DNA"/>
</dbReference>
<evidence type="ECO:0000313" key="3">
    <source>
        <dbReference type="EMBL" id="RID94469.1"/>
    </source>
</evidence>
<dbReference type="Proteomes" id="UP000266262">
    <property type="component" value="Unassembled WGS sequence"/>
</dbReference>
<keyword evidence="1" id="KW-0472">Membrane</keyword>
<dbReference type="KEGG" id="dpn:BCB69_00360"/>
<feature type="transmembrane region" description="Helical" evidence="1">
    <location>
        <begin position="39"/>
        <end position="57"/>
    </location>
</feature>
<organism evidence="2 4">
    <name type="scientific">Dialister pneumosintes</name>
    <dbReference type="NCBI Taxonomy" id="39950"/>
    <lineage>
        <taxon>Bacteria</taxon>
        <taxon>Bacillati</taxon>
        <taxon>Bacillota</taxon>
        <taxon>Negativicutes</taxon>
        <taxon>Veillonellales</taxon>
        <taxon>Veillonellaceae</taxon>
        <taxon>Dialister</taxon>
    </lineage>
</organism>
<proteinExistence type="predicted"/>
<dbReference type="OrthoDB" id="9919888at2"/>
<dbReference type="RefSeq" id="WP_022513668.1">
    <property type="nucleotide sequence ID" value="NZ_CP017037.1"/>
</dbReference>
<keyword evidence="5" id="KW-1185">Reference proteome</keyword>
<dbReference type="STRING" id="39950.BCB69_00360"/>